<gene>
    <name evidence="1" type="primary">Acey_s0007.g3180</name>
    <name evidence="1" type="ORF">Y032_0007g3180</name>
</gene>
<dbReference type="AlphaFoldDB" id="A0A016VNK6"/>
<evidence type="ECO:0000313" key="2">
    <source>
        <dbReference type="Proteomes" id="UP000024635"/>
    </source>
</evidence>
<name>A0A016VNK6_9BILA</name>
<dbReference type="Proteomes" id="UP000024635">
    <property type="component" value="Unassembled WGS sequence"/>
</dbReference>
<reference evidence="2" key="1">
    <citation type="journal article" date="2015" name="Nat. Genet.">
        <title>The genome and transcriptome of the zoonotic hookworm Ancylostoma ceylanicum identify infection-specific gene families.</title>
        <authorList>
            <person name="Schwarz E.M."/>
            <person name="Hu Y."/>
            <person name="Antoshechkin I."/>
            <person name="Miller M.M."/>
            <person name="Sternberg P.W."/>
            <person name="Aroian R.V."/>
        </authorList>
    </citation>
    <scope>NUCLEOTIDE SEQUENCE</scope>
    <source>
        <strain evidence="2">HY135</strain>
    </source>
</reference>
<sequence>MFICDKCYEFLSHCSPLLEHLFKQPQPSVCFILGHPSSLLHLKRFARTSLLFPVVLDVHFAMNGSRCR</sequence>
<dbReference type="EMBL" id="JARK01001343">
    <property type="protein sequence ID" value="EYC28358.1"/>
    <property type="molecule type" value="Genomic_DNA"/>
</dbReference>
<keyword evidence="2" id="KW-1185">Reference proteome</keyword>
<protein>
    <submittedName>
        <fullName evidence="1">Uncharacterized protein</fullName>
    </submittedName>
</protein>
<organism evidence="1 2">
    <name type="scientific">Ancylostoma ceylanicum</name>
    <dbReference type="NCBI Taxonomy" id="53326"/>
    <lineage>
        <taxon>Eukaryota</taxon>
        <taxon>Metazoa</taxon>
        <taxon>Ecdysozoa</taxon>
        <taxon>Nematoda</taxon>
        <taxon>Chromadorea</taxon>
        <taxon>Rhabditida</taxon>
        <taxon>Rhabditina</taxon>
        <taxon>Rhabditomorpha</taxon>
        <taxon>Strongyloidea</taxon>
        <taxon>Ancylostomatidae</taxon>
        <taxon>Ancylostomatinae</taxon>
        <taxon>Ancylostoma</taxon>
    </lineage>
</organism>
<accession>A0A016VNK6</accession>
<proteinExistence type="predicted"/>
<comment type="caution">
    <text evidence="1">The sequence shown here is derived from an EMBL/GenBank/DDBJ whole genome shotgun (WGS) entry which is preliminary data.</text>
</comment>
<evidence type="ECO:0000313" key="1">
    <source>
        <dbReference type="EMBL" id="EYC28358.1"/>
    </source>
</evidence>